<dbReference type="GO" id="GO:0006421">
    <property type="term" value="P:asparaginyl-tRNA aminoacylation"/>
    <property type="evidence" value="ECO:0007669"/>
    <property type="project" value="InterPro"/>
</dbReference>
<dbReference type="NCBIfam" id="TIGR00457">
    <property type="entry name" value="asnS"/>
    <property type="match status" value="1"/>
</dbReference>
<dbReference type="NCBIfam" id="NF003037">
    <property type="entry name" value="PRK03932.1"/>
    <property type="match status" value="1"/>
</dbReference>
<keyword evidence="3" id="KW-0436">Ligase</keyword>
<dbReference type="PANTHER" id="PTHR22594">
    <property type="entry name" value="ASPARTYL/LYSYL-TRNA SYNTHETASE"/>
    <property type="match status" value="1"/>
</dbReference>
<comment type="caution">
    <text evidence="10">The sequence shown here is derived from an EMBL/GenBank/DDBJ whole genome shotgun (WGS) entry which is preliminary data.</text>
</comment>
<dbReference type="InterPro" id="IPR012340">
    <property type="entry name" value="NA-bd_OB-fold"/>
</dbReference>
<name>A0A2T9Z9P7_9FUNG</name>
<dbReference type="SUPFAM" id="SSF55681">
    <property type="entry name" value="Class II aaRS and biotin synthetases"/>
    <property type="match status" value="1"/>
</dbReference>
<dbReference type="AlphaFoldDB" id="A0A2T9Z9P7"/>
<keyword evidence="7" id="KW-0030">Aminoacyl-tRNA synthetase</keyword>
<evidence type="ECO:0000256" key="3">
    <source>
        <dbReference type="ARBA" id="ARBA00022598"/>
    </source>
</evidence>
<dbReference type="GO" id="GO:0004816">
    <property type="term" value="F:asparagine-tRNA ligase activity"/>
    <property type="evidence" value="ECO:0007669"/>
    <property type="project" value="UniProtKB-EC"/>
</dbReference>
<dbReference type="EC" id="6.1.1.22" evidence="2"/>
<dbReference type="SUPFAM" id="SSF50249">
    <property type="entry name" value="Nucleic acid-binding proteins"/>
    <property type="match status" value="1"/>
</dbReference>
<dbReference type="Pfam" id="PF01336">
    <property type="entry name" value="tRNA_anti-codon"/>
    <property type="match status" value="1"/>
</dbReference>
<comment type="similarity">
    <text evidence="1">Belongs to the class-II aminoacyl-tRNA synthetase family.</text>
</comment>
<feature type="compositionally biased region" description="Low complexity" evidence="8">
    <location>
        <begin position="45"/>
        <end position="60"/>
    </location>
</feature>
<dbReference type="InterPro" id="IPR004364">
    <property type="entry name" value="Aa-tRNA-synt_II"/>
</dbReference>
<dbReference type="InterPro" id="IPR002312">
    <property type="entry name" value="Asp/Asn-tRNA-synth_IIb"/>
</dbReference>
<dbReference type="GO" id="GO:0003676">
    <property type="term" value="F:nucleic acid binding"/>
    <property type="evidence" value="ECO:0007669"/>
    <property type="project" value="InterPro"/>
</dbReference>
<dbReference type="InterPro" id="IPR004522">
    <property type="entry name" value="Asn-tRNA-ligase"/>
</dbReference>
<protein>
    <recommendedName>
        <fullName evidence="2">asparagine--tRNA ligase</fullName>
        <ecNumber evidence="2">6.1.1.22</ecNumber>
    </recommendedName>
</protein>
<keyword evidence="5" id="KW-0067">ATP-binding</keyword>
<gene>
    <name evidence="10" type="ORF">BB560_004314</name>
</gene>
<dbReference type="EMBL" id="MBFS01001225">
    <property type="protein sequence ID" value="PVV01275.1"/>
    <property type="molecule type" value="Genomic_DNA"/>
</dbReference>
<evidence type="ECO:0000256" key="1">
    <source>
        <dbReference type="ARBA" id="ARBA00008226"/>
    </source>
</evidence>
<dbReference type="Gene3D" id="2.40.50.140">
    <property type="entry name" value="Nucleic acid-binding proteins"/>
    <property type="match status" value="1"/>
</dbReference>
<sequence length="568" mass="64050">MSLISRVGRLSCRRLQNISRLLNPTKSKGPSEFGFPALYSTVNDNSSIPSSSEPVSQEQTQDPSILKPVSDNFASSQVNPAAQNQKHSSYNPNSSFLPLTIKDVLKTAALDSSVSLKGWVKFIRKQKNMTFVSISDGSTTESVQLLFDSFNKHLIAPQVSRGASVSVSGKLQKNYRDSTKFDVYPSSFDLIDDCPPDYPFQKKAMDPSYIRNFTHLRPKLDNFKSVLRVRNQASMEIHKFYQDNDFFQIHTPIITSNDCEGGSSTFSISAEMSGDQDAPYFSKNVSLSVSGQLHLEAACLGLSKVYNFNPAFRAESSMTHRHLCEFWMVEAEVCFVDSIHLLMDLIEHSIRQPITQVLNKCPEDIYNLEKASESPFSPSTWSLADYTKSQPFARVSYTDAISILEQHHNKTGSFKYKPSWGLSLQKEHELFLADNYFQSPVFVYDYPAKIKSFYMKSNKDSKDTVACVDLIVPGIAELVGGSVREDDYNTLSEKVEQLYATSCMPESKTPGKLATGSDKYWYLDTRKYGSAPHSGYGMGFERFLQILMLKKNIRDVTMFPRYYGYCDS</sequence>
<organism evidence="10 11">
    <name type="scientific">Smittium megazygosporum</name>
    <dbReference type="NCBI Taxonomy" id="133381"/>
    <lineage>
        <taxon>Eukaryota</taxon>
        <taxon>Fungi</taxon>
        <taxon>Fungi incertae sedis</taxon>
        <taxon>Zoopagomycota</taxon>
        <taxon>Kickxellomycotina</taxon>
        <taxon>Harpellomycetes</taxon>
        <taxon>Harpellales</taxon>
        <taxon>Legeriomycetaceae</taxon>
        <taxon>Smittium</taxon>
    </lineage>
</organism>
<accession>A0A2T9Z9P7</accession>
<dbReference type="Proteomes" id="UP000245609">
    <property type="component" value="Unassembled WGS sequence"/>
</dbReference>
<evidence type="ECO:0000259" key="9">
    <source>
        <dbReference type="PROSITE" id="PS50862"/>
    </source>
</evidence>
<evidence type="ECO:0000256" key="2">
    <source>
        <dbReference type="ARBA" id="ARBA00012816"/>
    </source>
</evidence>
<dbReference type="STRING" id="133381.A0A2T9Z9P7"/>
<dbReference type="InterPro" id="IPR004365">
    <property type="entry name" value="NA-bd_OB_tRNA"/>
</dbReference>
<reference evidence="10 11" key="1">
    <citation type="journal article" date="2018" name="MBio">
        <title>Comparative Genomics Reveals the Core Gene Toolbox for the Fungus-Insect Symbiosis.</title>
        <authorList>
            <person name="Wang Y."/>
            <person name="Stata M."/>
            <person name="Wang W."/>
            <person name="Stajich J.E."/>
            <person name="White M.M."/>
            <person name="Moncalvo J.M."/>
        </authorList>
    </citation>
    <scope>NUCLEOTIDE SEQUENCE [LARGE SCALE GENOMIC DNA]</scope>
    <source>
        <strain evidence="10 11">SC-DP-2</strain>
    </source>
</reference>
<dbReference type="PROSITE" id="PS50862">
    <property type="entry name" value="AA_TRNA_LIGASE_II"/>
    <property type="match status" value="1"/>
</dbReference>
<dbReference type="GO" id="GO:0005524">
    <property type="term" value="F:ATP binding"/>
    <property type="evidence" value="ECO:0007669"/>
    <property type="project" value="UniProtKB-KW"/>
</dbReference>
<proteinExistence type="inferred from homology"/>
<evidence type="ECO:0000313" key="10">
    <source>
        <dbReference type="EMBL" id="PVV01275.1"/>
    </source>
</evidence>
<dbReference type="InterPro" id="IPR006195">
    <property type="entry name" value="aa-tRNA-synth_II"/>
</dbReference>
<feature type="region of interest" description="Disordered" evidence="8">
    <location>
        <begin position="45"/>
        <end position="70"/>
    </location>
</feature>
<dbReference type="PRINTS" id="PR01042">
    <property type="entry name" value="TRNASYNTHASP"/>
</dbReference>
<evidence type="ECO:0000256" key="8">
    <source>
        <dbReference type="SAM" id="MobiDB-lite"/>
    </source>
</evidence>
<dbReference type="Pfam" id="PF00152">
    <property type="entry name" value="tRNA-synt_2"/>
    <property type="match status" value="1"/>
</dbReference>
<dbReference type="OrthoDB" id="1931232at2759"/>
<evidence type="ECO:0000256" key="4">
    <source>
        <dbReference type="ARBA" id="ARBA00022741"/>
    </source>
</evidence>
<dbReference type="GO" id="GO:0005739">
    <property type="term" value="C:mitochondrion"/>
    <property type="evidence" value="ECO:0007669"/>
    <property type="project" value="TreeGrafter"/>
</dbReference>
<evidence type="ECO:0000256" key="7">
    <source>
        <dbReference type="ARBA" id="ARBA00023146"/>
    </source>
</evidence>
<keyword evidence="11" id="KW-1185">Reference proteome</keyword>
<dbReference type="Gene3D" id="3.30.930.10">
    <property type="entry name" value="Bira Bifunctional Protein, Domain 2"/>
    <property type="match status" value="1"/>
</dbReference>
<keyword evidence="4" id="KW-0547">Nucleotide-binding</keyword>
<dbReference type="PANTHER" id="PTHR22594:SF34">
    <property type="entry name" value="ASPARAGINE--TRNA LIGASE, MITOCHONDRIAL-RELATED"/>
    <property type="match status" value="1"/>
</dbReference>
<evidence type="ECO:0000313" key="11">
    <source>
        <dbReference type="Proteomes" id="UP000245609"/>
    </source>
</evidence>
<keyword evidence="6" id="KW-0648">Protein biosynthesis</keyword>
<feature type="domain" description="Aminoacyl-transfer RNA synthetases class-II family profile" evidence="9">
    <location>
        <begin position="227"/>
        <end position="560"/>
    </location>
</feature>
<evidence type="ECO:0000256" key="6">
    <source>
        <dbReference type="ARBA" id="ARBA00022917"/>
    </source>
</evidence>
<evidence type="ECO:0000256" key="5">
    <source>
        <dbReference type="ARBA" id="ARBA00022840"/>
    </source>
</evidence>
<dbReference type="InterPro" id="IPR045864">
    <property type="entry name" value="aa-tRNA-synth_II/BPL/LPL"/>
</dbReference>